<dbReference type="SUPFAM" id="SSF48452">
    <property type="entry name" value="TPR-like"/>
    <property type="match status" value="1"/>
</dbReference>
<keyword evidence="2" id="KW-0677">Repeat</keyword>
<feature type="repeat" description="WD" evidence="3">
    <location>
        <begin position="916"/>
        <end position="957"/>
    </location>
</feature>
<evidence type="ECO:0000256" key="3">
    <source>
        <dbReference type="PROSITE-ProRule" id="PRU00221"/>
    </source>
</evidence>
<feature type="region of interest" description="Disordered" evidence="5">
    <location>
        <begin position="1292"/>
        <end position="1322"/>
    </location>
</feature>
<dbReference type="InterPro" id="IPR019775">
    <property type="entry name" value="WD40_repeat_CS"/>
</dbReference>
<dbReference type="SMART" id="SM01043">
    <property type="entry name" value="BTAD"/>
    <property type="match status" value="1"/>
</dbReference>
<dbReference type="Proteomes" id="UP000615026">
    <property type="component" value="Unassembled WGS sequence"/>
</dbReference>
<feature type="repeat" description="WD" evidence="3">
    <location>
        <begin position="1000"/>
        <end position="1041"/>
    </location>
</feature>
<dbReference type="InterPro" id="IPR020472">
    <property type="entry name" value="WD40_PAC1"/>
</dbReference>
<dbReference type="Gene3D" id="1.10.10.10">
    <property type="entry name" value="Winged helix-like DNA-binding domain superfamily/Winged helix DNA-binding domain"/>
    <property type="match status" value="1"/>
</dbReference>
<dbReference type="SUPFAM" id="SSF50978">
    <property type="entry name" value="WD40 repeat-like"/>
    <property type="match status" value="2"/>
</dbReference>
<name>A0A929FCF4_LEPEC</name>
<dbReference type="InterPro" id="IPR036322">
    <property type="entry name" value="WD40_repeat_dom_sf"/>
</dbReference>
<gene>
    <name evidence="7" type="ORF">IQ260_23070</name>
</gene>
<dbReference type="InterPro" id="IPR058651">
    <property type="entry name" value="HTH_VMAP-M9"/>
</dbReference>
<dbReference type="InterPro" id="IPR027417">
    <property type="entry name" value="P-loop_NTPase"/>
</dbReference>
<dbReference type="Pfam" id="PF26355">
    <property type="entry name" value="HTH_VMAP-M9"/>
    <property type="match status" value="1"/>
</dbReference>
<accession>A0A929FCF4</accession>
<dbReference type="InterPro" id="IPR005158">
    <property type="entry name" value="BTAD"/>
</dbReference>
<feature type="region of interest" description="Disordered" evidence="5">
    <location>
        <begin position="660"/>
        <end position="679"/>
    </location>
</feature>
<sequence length="1592" mass="175592">MDFQQALETVNEAMLAQHKRSLSEAELALFRGSWYGQTYDVIAEESGYAASYFTRVVGPKFWKSLSSALQQKVSKTSFRAVIEQAIATASTTATVQVASQDFPAANASTPISTDLSNSPSKTRIDWGEAPDVTLFYGRHDELSELNHWLVEERCRLVAVLGLGGIGKTTLAARFLETLEASGSFTHVIWRSLRNAPPLDELLGELVAFVSDQQDTQPNLRRLLYWLGQSRCLLVLDNMETILHGGEQAGLFCPGYEDYGDLLRLLIETRHQSSVLLTSREKPAMVGMSEGIDLSVRSLSLSGSPEAARSLLEAKGLSGNEAEKTALCDRYGNSPLALKIVATSIQSLFDGDISLFLAENTLVFNGIQRLLDQQFDRLTALGQQVMYWLAINREWASSNVLIEDIYPAQPRSKVLSALESLSWRSLIETQGGQYTQQPVVMEYVTSRFIERIGKEILDLSSSSDAIALPLFNRFALLKTTVKDYIRISQVRLIVEPLLAHLQTSLSTLPQLEAHFCHLFNRLRATATRGEALAETPVEGPALSFYGVGNFLNLSYHLGLDLTGYDFSALTVVQADLRPMQLQQTNFAGATFIKTVFSQIFGAVPTVTFSPKGDFFAIGDSHGRIHLWRMDTLQLCLTLEAHAGWVQALQFSPVALAAADSSTDASTKTRENRQESQLTLVSGGDDQAAKVWEITQANLGRVAKAAVPEPRYQGWCYASFTGHGSRVWTVAVSPNGRQLATGGSDCTVKVWDLETRQLILTGVGHSSQVTSVRFSPDGQQLISGSLDQTVRLWSLTAGTIKTGLVLEGHEAFVWSVRFHPHAPVAASSSSDRTIRLWSTVTGQLLAALTGHTDQITRIEFCPDGRSLVSCSNDLTLKQWDVSPWVPAGNISHDALSTEKVSSESEAKSPAAGSVLATFKGHTNQIWAISLTAHGKMMASGSLDQTVRLWNLETGQLQQTIRGHNHEILCNTVSSDGQYVISGSSDRTIRVWHRTTGKLVRTLRGHQNWVLTLAVHPTRPLLASGSSDGTVRLWNLETGTPQLLEKCGSWIWSLQFSPDGETLVSGSFDQTLRLWQVETGELQRSIESINALHWSLAFSPDGQLLALTDGDDQVQIRNARTGDPLQTLANPSPLLSVAFGPDSRTIASGGYDGSVCLWQVTAQTSQLLHTFTEHQSWVYDLAFSPDGQYLASASYDGTARLWDVAEHKERHVLRSHTDRVTSVAFCPTTNANAPVGTDNLLVSGSTDATLRLWTMDGKCQQVLRLERPYEGMNISSVQGLTVQQKAVLQELGAVERPDTVPQPEQPELDQQQQSEYAKPPKQSEPVAAEYDPTIAWAEPTAGSQPEIRLTVVDADSSTTTPIQVQLLGDFSLTYQNKALTSSANPRVQALLAYLLLHDSTPHLRQHLAFALYPDSSDAHARTALRKNLFNLRQFLPNADQLILTTARTVQLQFTEADLAVDVTQFEESLNRAKDNTQQLEAAIQQYSGELLPLLDYEWLLPIRHRLQQRYVDAIAALVDGLAQQQQYVQAKAYTQRLIEAEPLKESAYRTLMQLQIDSCDRTAAIQTYHHCMSILRDELGIDPSLETQQLYQTLL</sequence>
<dbReference type="Gene3D" id="1.25.40.10">
    <property type="entry name" value="Tetratricopeptide repeat domain"/>
    <property type="match status" value="1"/>
</dbReference>
<dbReference type="PROSITE" id="PS00678">
    <property type="entry name" value="WD_REPEATS_1"/>
    <property type="match status" value="4"/>
</dbReference>
<feature type="repeat" description="WD" evidence="3">
    <location>
        <begin position="1124"/>
        <end position="1165"/>
    </location>
</feature>
<organism evidence="7 8">
    <name type="scientific">Leptolyngbya cf. ectocarpi LEGE 11479</name>
    <dbReference type="NCBI Taxonomy" id="1828722"/>
    <lineage>
        <taxon>Bacteria</taxon>
        <taxon>Bacillati</taxon>
        <taxon>Cyanobacteriota</taxon>
        <taxon>Cyanophyceae</taxon>
        <taxon>Leptolyngbyales</taxon>
        <taxon>Leptolyngbyaceae</taxon>
        <taxon>Leptolyngbya group</taxon>
        <taxon>Leptolyngbya</taxon>
    </lineage>
</organism>
<dbReference type="CDD" id="cd00200">
    <property type="entry name" value="WD40"/>
    <property type="match status" value="3"/>
</dbReference>
<dbReference type="RefSeq" id="WP_193995431.1">
    <property type="nucleotide sequence ID" value="NZ_JADEXP010000287.1"/>
</dbReference>
<evidence type="ECO:0000256" key="2">
    <source>
        <dbReference type="ARBA" id="ARBA00022737"/>
    </source>
</evidence>
<dbReference type="PANTHER" id="PTHR22847:SF637">
    <property type="entry name" value="WD REPEAT DOMAIN 5B"/>
    <property type="match status" value="1"/>
</dbReference>
<feature type="coiled-coil region" evidence="4">
    <location>
        <begin position="1459"/>
        <end position="1486"/>
    </location>
</feature>
<keyword evidence="4" id="KW-0175">Coiled coil</keyword>
<dbReference type="Pfam" id="PF00931">
    <property type="entry name" value="NB-ARC"/>
    <property type="match status" value="1"/>
</dbReference>
<feature type="repeat" description="WD" evidence="3">
    <location>
        <begin position="1048"/>
        <end position="1082"/>
    </location>
</feature>
<dbReference type="GO" id="GO:0005829">
    <property type="term" value="C:cytosol"/>
    <property type="evidence" value="ECO:0007669"/>
    <property type="project" value="UniProtKB-ARBA"/>
</dbReference>
<dbReference type="Gene3D" id="2.130.10.10">
    <property type="entry name" value="YVTN repeat-like/Quinoprotein amine dehydrogenase"/>
    <property type="match status" value="4"/>
</dbReference>
<dbReference type="InterPro" id="IPR001680">
    <property type="entry name" value="WD40_rpt"/>
</dbReference>
<evidence type="ECO:0000256" key="5">
    <source>
        <dbReference type="SAM" id="MobiDB-lite"/>
    </source>
</evidence>
<comment type="caution">
    <text evidence="7">The sequence shown here is derived from an EMBL/GenBank/DDBJ whole genome shotgun (WGS) entry which is preliminary data.</text>
</comment>
<feature type="repeat" description="WD" evidence="3">
    <location>
        <begin position="718"/>
        <end position="759"/>
    </location>
</feature>
<dbReference type="PRINTS" id="PR00364">
    <property type="entry name" value="DISEASERSIST"/>
</dbReference>
<evidence type="ECO:0000313" key="8">
    <source>
        <dbReference type="Proteomes" id="UP000615026"/>
    </source>
</evidence>
<dbReference type="Pfam" id="PF00400">
    <property type="entry name" value="WD40"/>
    <property type="match status" value="11"/>
</dbReference>
<dbReference type="SUPFAM" id="SSF82171">
    <property type="entry name" value="DPP6 N-terminal domain-like"/>
    <property type="match status" value="1"/>
</dbReference>
<proteinExistence type="predicted"/>
<dbReference type="InterPro" id="IPR016032">
    <property type="entry name" value="Sig_transdc_resp-reg_C-effctor"/>
</dbReference>
<dbReference type="InterPro" id="IPR015943">
    <property type="entry name" value="WD40/YVTN_repeat-like_dom_sf"/>
</dbReference>
<reference evidence="7" key="1">
    <citation type="submission" date="2020-10" db="EMBL/GenBank/DDBJ databases">
        <authorList>
            <person name="Castelo-Branco R."/>
            <person name="Eusebio N."/>
            <person name="Adriana R."/>
            <person name="Vieira A."/>
            <person name="Brugerolle De Fraissinette N."/>
            <person name="Rezende De Castro R."/>
            <person name="Schneider M.P."/>
            <person name="Vasconcelos V."/>
            <person name="Leao P.N."/>
        </authorList>
    </citation>
    <scope>NUCLEOTIDE SEQUENCE</scope>
    <source>
        <strain evidence="7">LEGE 11479</strain>
    </source>
</reference>
<dbReference type="GO" id="GO:0006355">
    <property type="term" value="P:regulation of DNA-templated transcription"/>
    <property type="evidence" value="ECO:0007669"/>
    <property type="project" value="InterPro"/>
</dbReference>
<evidence type="ECO:0000259" key="6">
    <source>
        <dbReference type="SMART" id="SM01043"/>
    </source>
</evidence>
<dbReference type="Gene3D" id="3.40.50.300">
    <property type="entry name" value="P-loop containing nucleotide triphosphate hydrolases"/>
    <property type="match status" value="1"/>
</dbReference>
<dbReference type="EMBL" id="JADEXP010000287">
    <property type="protein sequence ID" value="MBE9069533.1"/>
    <property type="molecule type" value="Genomic_DNA"/>
</dbReference>
<feature type="domain" description="Bacterial transcriptional activator" evidence="6">
    <location>
        <begin position="1457"/>
        <end position="1592"/>
    </location>
</feature>
<feature type="repeat" description="WD" evidence="3">
    <location>
        <begin position="1168"/>
        <end position="1209"/>
    </location>
</feature>
<feature type="repeat" description="WD" evidence="3">
    <location>
        <begin position="846"/>
        <end position="880"/>
    </location>
</feature>
<dbReference type="InterPro" id="IPR002182">
    <property type="entry name" value="NB-ARC"/>
</dbReference>
<evidence type="ECO:0000256" key="1">
    <source>
        <dbReference type="ARBA" id="ARBA00022574"/>
    </source>
</evidence>
<feature type="repeat" description="WD" evidence="3">
    <location>
        <begin position="760"/>
        <end position="801"/>
    </location>
</feature>
<keyword evidence="8" id="KW-1185">Reference proteome</keyword>
<dbReference type="InterPro" id="IPR011990">
    <property type="entry name" value="TPR-like_helical_dom_sf"/>
</dbReference>
<keyword evidence="1 3" id="KW-0853">WD repeat</keyword>
<dbReference type="PROSITE" id="PS50082">
    <property type="entry name" value="WD_REPEATS_2"/>
    <property type="match status" value="11"/>
</dbReference>
<dbReference type="SMART" id="SM00320">
    <property type="entry name" value="WD40"/>
    <property type="match status" value="14"/>
</dbReference>
<dbReference type="PRINTS" id="PR00320">
    <property type="entry name" value="GPROTEINBRPT"/>
</dbReference>
<dbReference type="InterPro" id="IPR036388">
    <property type="entry name" value="WH-like_DNA-bd_sf"/>
</dbReference>
<feature type="repeat" description="WD" evidence="3">
    <location>
        <begin position="804"/>
        <end position="845"/>
    </location>
</feature>
<dbReference type="SUPFAM" id="SSF52540">
    <property type="entry name" value="P-loop containing nucleoside triphosphate hydrolases"/>
    <property type="match status" value="1"/>
</dbReference>
<feature type="repeat" description="WD" evidence="3">
    <location>
        <begin position="1210"/>
        <end position="1253"/>
    </location>
</feature>
<evidence type="ECO:0000313" key="7">
    <source>
        <dbReference type="EMBL" id="MBE9069533.1"/>
    </source>
</evidence>
<dbReference type="GO" id="GO:0003677">
    <property type="term" value="F:DNA binding"/>
    <property type="evidence" value="ECO:0007669"/>
    <property type="project" value="InterPro"/>
</dbReference>
<dbReference type="SUPFAM" id="SSF46894">
    <property type="entry name" value="C-terminal effector domain of the bipartite response regulators"/>
    <property type="match status" value="1"/>
</dbReference>
<evidence type="ECO:0000256" key="4">
    <source>
        <dbReference type="SAM" id="Coils"/>
    </source>
</evidence>
<dbReference type="PANTHER" id="PTHR22847">
    <property type="entry name" value="WD40 REPEAT PROTEIN"/>
    <property type="match status" value="1"/>
</dbReference>
<dbReference type="PROSITE" id="PS50294">
    <property type="entry name" value="WD_REPEATS_REGION"/>
    <property type="match status" value="11"/>
</dbReference>
<feature type="repeat" description="WD" evidence="3">
    <location>
        <begin position="958"/>
        <end position="999"/>
    </location>
</feature>
<dbReference type="Pfam" id="PF03704">
    <property type="entry name" value="BTAD"/>
    <property type="match status" value="1"/>
</dbReference>
<protein>
    <submittedName>
        <fullName evidence="7">NACHT domain-containing protein</fullName>
    </submittedName>
</protein>